<evidence type="ECO:0000256" key="2">
    <source>
        <dbReference type="ARBA" id="ARBA00074555"/>
    </source>
</evidence>
<dbReference type="OrthoDB" id="9780518at2"/>
<dbReference type="KEGG" id="wvi:Weevi_2046"/>
<organism evidence="4 5">
    <name type="scientific">Weeksella virosa (strain ATCC 43766 / DSM 16922 / JCM 21250 / CCUG 30538 / CDC 9751 / IAM 14551 / NBRC 16016 / NCTC 11634 / CL345/78)</name>
    <dbReference type="NCBI Taxonomy" id="865938"/>
    <lineage>
        <taxon>Bacteria</taxon>
        <taxon>Pseudomonadati</taxon>
        <taxon>Bacteroidota</taxon>
        <taxon>Flavobacteriia</taxon>
        <taxon>Flavobacteriales</taxon>
        <taxon>Weeksellaceae</taxon>
        <taxon>Weeksella</taxon>
    </lineage>
</organism>
<dbReference type="eggNOG" id="COG2141">
    <property type="taxonomic scope" value="Bacteria"/>
</dbReference>
<reference evidence="4 5" key="1">
    <citation type="journal article" date="2011" name="Stand. Genomic Sci.">
        <title>Complete genome sequence of Weeksella virosa type strain (9751).</title>
        <authorList>
            <person name="Lang E."/>
            <person name="Teshima H."/>
            <person name="Lucas S."/>
            <person name="Lapidus A."/>
            <person name="Hammon N."/>
            <person name="Deshpande S."/>
            <person name="Nolan M."/>
            <person name="Cheng J.F."/>
            <person name="Pitluck S."/>
            <person name="Liolios K."/>
            <person name="Pagani I."/>
            <person name="Mikhailova N."/>
            <person name="Ivanova N."/>
            <person name="Mavromatis K."/>
            <person name="Pati A."/>
            <person name="Tapia R."/>
            <person name="Han C."/>
            <person name="Goodwin L."/>
            <person name="Chen A."/>
            <person name="Palaniappan K."/>
            <person name="Land M."/>
            <person name="Hauser L."/>
            <person name="Chang Y.J."/>
            <person name="Jeffries C.D."/>
            <person name="Brambilla E.M."/>
            <person name="Kopitz M."/>
            <person name="Rohde M."/>
            <person name="Goker M."/>
            <person name="Tindall B.J."/>
            <person name="Detter J.C."/>
            <person name="Woyke T."/>
            <person name="Bristow J."/>
            <person name="Eisen J.A."/>
            <person name="Markowitz V."/>
            <person name="Hugenholtz P."/>
            <person name="Klenk H.P."/>
            <person name="Kyrpides N.C."/>
        </authorList>
    </citation>
    <scope>NUCLEOTIDE SEQUENCE [LARGE SCALE GENOMIC DNA]</scope>
    <source>
        <strain evidence="5">ATCC 43766 / DSM 16922 / JCM 21250 / NBRC 16016 / NCTC 11634 / CL345/78</strain>
    </source>
</reference>
<comment type="similarity">
    <text evidence="1">To bacterial alkanal monooxygenase alpha and beta chains.</text>
</comment>
<accession>F0P1S4</accession>
<dbReference type="InterPro" id="IPR011251">
    <property type="entry name" value="Luciferase-like_dom"/>
</dbReference>
<reference evidence="5" key="2">
    <citation type="journal article" date="2011" name="Stand. Genomic Sci.">
        <title>Complete genome sequence of Weeksella virosa type strain (9751T).</title>
        <authorList>
            <person name="Lang E."/>
            <person name="Teshima H."/>
            <person name="Lucas S."/>
            <person name="Lapidus A."/>
            <person name="Hammon N."/>
            <person name="Deshpande S."/>
            <person name="Nolan M."/>
            <person name="Cheng J."/>
            <person name="Pitluck S."/>
            <person name="Liolios K."/>
            <person name="Pagani I."/>
            <person name="Mikhailova N."/>
            <person name="Ivanova N."/>
            <person name="Mavromatis K."/>
            <person name="Pati A."/>
            <person name="Tapia R."/>
            <person name="Han C."/>
            <person name="Goodwin L."/>
            <person name="Chen A."/>
            <person name="Palaniappan K."/>
            <person name="Land M."/>
            <person name="Hauser L."/>
            <person name="Chang Y."/>
            <person name="Jeffries C."/>
            <person name="Brambilla E."/>
            <person name="Kopitz M."/>
            <person name="Rohde M."/>
            <person name="Goker M."/>
            <person name="Tindall B."/>
            <person name="Detter J."/>
            <person name="Woyke T."/>
            <person name="Bristow J."/>
            <person name="Eisen J."/>
            <person name="Markowitz V."/>
            <person name="Hugenholtz P."/>
            <person name="Klenk H."/>
            <person name="Kyrpides N."/>
        </authorList>
    </citation>
    <scope>NUCLEOTIDE SEQUENCE [LARGE SCALE GENOMIC DNA]</scope>
    <source>
        <strain evidence="5">ATCC 43766 / DSM 16922 / JCM 21250 / NBRC 16016 / NCTC 11634 / CL345/78</strain>
    </source>
</reference>
<gene>
    <name evidence="4" type="ordered locus">Weevi_2046</name>
</gene>
<dbReference type="PANTHER" id="PTHR30137:SF6">
    <property type="entry name" value="LUCIFERASE-LIKE MONOOXYGENASE"/>
    <property type="match status" value="1"/>
</dbReference>
<sequence length="328" mass="36677">MNYSILDLAYVMKGDTFTQTFEKSALSIQLAEDLGYTRYWVSEHHNMANVISSATSILIGYLASKTKKIRVGSGGIMLPNHTTLSVAEQFGTLDAMYPNRIDLGLGRAPGTDALTAQRLRRGILDYNYPFEQHIEELELYFSIENAQSKVRALPGEGANVPLYMLGSSTDSAYLSAKLGLPYAFAGHFAPAQFFAAHKIYHENFQPSERLAKPYMLLCANFILADTVEEAHYLSKTMYQSFANIVTDHRKPIVSPEETSLENLSKEQLAVVQNMTAFSFVGDIGTVKSDLEQFLRPNPVDEIIVSTNIYNLQKKLHSYQLTAEVFNTK</sequence>
<dbReference type="GO" id="GO:0016705">
    <property type="term" value="F:oxidoreductase activity, acting on paired donors, with incorporation or reduction of molecular oxygen"/>
    <property type="evidence" value="ECO:0007669"/>
    <property type="project" value="InterPro"/>
</dbReference>
<dbReference type="Gene3D" id="3.20.20.30">
    <property type="entry name" value="Luciferase-like domain"/>
    <property type="match status" value="1"/>
</dbReference>
<keyword evidence="5" id="KW-1185">Reference proteome</keyword>
<dbReference type="HOGENOM" id="CLU_027853_9_1_10"/>
<dbReference type="RefSeq" id="WP_013599109.1">
    <property type="nucleotide sequence ID" value="NC_015144.1"/>
</dbReference>
<evidence type="ECO:0000256" key="1">
    <source>
        <dbReference type="ARBA" id="ARBA00007789"/>
    </source>
</evidence>
<dbReference type="STRING" id="865938.Weevi_2046"/>
<dbReference type="FunFam" id="3.20.20.30:FF:000002">
    <property type="entry name" value="LLM class flavin-dependent oxidoreductase"/>
    <property type="match status" value="1"/>
</dbReference>
<dbReference type="NCBIfam" id="TIGR03558">
    <property type="entry name" value="oxido_grp_1"/>
    <property type="match status" value="1"/>
</dbReference>
<dbReference type="InterPro" id="IPR019949">
    <property type="entry name" value="CmoO-like"/>
</dbReference>
<dbReference type="Proteomes" id="UP000008641">
    <property type="component" value="Chromosome"/>
</dbReference>
<dbReference type="GO" id="GO:0005829">
    <property type="term" value="C:cytosol"/>
    <property type="evidence" value="ECO:0007669"/>
    <property type="project" value="TreeGrafter"/>
</dbReference>
<dbReference type="EMBL" id="CP002455">
    <property type="protein sequence ID" value="ADX68721.1"/>
    <property type="molecule type" value="Genomic_DNA"/>
</dbReference>
<evidence type="ECO:0000313" key="4">
    <source>
        <dbReference type="EMBL" id="ADX68721.1"/>
    </source>
</evidence>
<dbReference type="PANTHER" id="PTHR30137">
    <property type="entry name" value="LUCIFERASE-LIKE MONOOXYGENASE"/>
    <property type="match status" value="1"/>
</dbReference>
<protein>
    <recommendedName>
        <fullName evidence="2">Luciferase-like monooxygenase</fullName>
    </recommendedName>
</protein>
<dbReference type="Pfam" id="PF00296">
    <property type="entry name" value="Bac_luciferase"/>
    <property type="match status" value="1"/>
</dbReference>
<name>F0P1S4_WEEVC</name>
<evidence type="ECO:0000259" key="3">
    <source>
        <dbReference type="Pfam" id="PF00296"/>
    </source>
</evidence>
<feature type="domain" description="Luciferase-like" evidence="3">
    <location>
        <begin position="22"/>
        <end position="266"/>
    </location>
</feature>
<dbReference type="AlphaFoldDB" id="F0P1S4"/>
<evidence type="ECO:0000313" key="5">
    <source>
        <dbReference type="Proteomes" id="UP000008641"/>
    </source>
</evidence>
<proteinExistence type="predicted"/>
<dbReference type="InterPro" id="IPR036661">
    <property type="entry name" value="Luciferase-like_sf"/>
</dbReference>
<dbReference type="InterPro" id="IPR050766">
    <property type="entry name" value="Bact_Lucif_Oxidored"/>
</dbReference>
<dbReference type="SUPFAM" id="SSF51679">
    <property type="entry name" value="Bacterial luciferase-like"/>
    <property type="match status" value="1"/>
</dbReference>